<evidence type="ECO:0000313" key="3">
    <source>
        <dbReference type="Proteomes" id="UP000600026"/>
    </source>
</evidence>
<dbReference type="AlphaFoldDB" id="A0A919GX02"/>
<evidence type="ECO:0000313" key="2">
    <source>
        <dbReference type="EMBL" id="GHI83199.1"/>
    </source>
</evidence>
<dbReference type="Pfam" id="PF13466">
    <property type="entry name" value="STAS_2"/>
    <property type="match status" value="1"/>
</dbReference>
<name>A0A919GX02_9ACTN</name>
<dbReference type="InterPro" id="IPR036513">
    <property type="entry name" value="STAS_dom_sf"/>
</dbReference>
<reference evidence="2" key="1">
    <citation type="submission" date="2020-09" db="EMBL/GenBank/DDBJ databases">
        <title>Whole genome shotgun sequence of Streptomyces xanthophaeus NBRC 12829.</title>
        <authorList>
            <person name="Komaki H."/>
            <person name="Tamura T."/>
        </authorList>
    </citation>
    <scope>NUCLEOTIDE SEQUENCE</scope>
    <source>
        <strain evidence="2">NBRC 12829</strain>
    </source>
</reference>
<dbReference type="SUPFAM" id="SSF52091">
    <property type="entry name" value="SpoIIaa-like"/>
    <property type="match status" value="1"/>
</dbReference>
<dbReference type="EMBL" id="BNEE01000003">
    <property type="protein sequence ID" value="GHI83199.1"/>
    <property type="molecule type" value="Genomic_DNA"/>
</dbReference>
<dbReference type="OrthoDB" id="4210281at2"/>
<keyword evidence="3" id="KW-1185">Reference proteome</keyword>
<dbReference type="InterPro" id="IPR002645">
    <property type="entry name" value="STAS_dom"/>
</dbReference>
<comment type="caution">
    <text evidence="2">The sequence shown here is derived from an EMBL/GenBank/DDBJ whole genome shotgun (WGS) entry which is preliminary data.</text>
</comment>
<feature type="domain" description="STAS" evidence="1">
    <location>
        <begin position="13"/>
        <end position="117"/>
    </location>
</feature>
<dbReference type="PROSITE" id="PS50801">
    <property type="entry name" value="STAS"/>
    <property type="match status" value="1"/>
</dbReference>
<dbReference type="InterPro" id="IPR058548">
    <property type="entry name" value="MlaB-like_STAS"/>
</dbReference>
<dbReference type="Gene3D" id="3.30.750.24">
    <property type="entry name" value="STAS domain"/>
    <property type="match status" value="1"/>
</dbReference>
<sequence>MGKMVTENADARNYVEMQSHGDVRVVVLAGEFDMDTVHELRTAMDPEAPGVTRFVLDVGGVTFVDSTALSIMLQPVLDRHVVLAGEVPPRLARLLELTGADRAFTKAASVPEAMVVDLPPRGR</sequence>
<organism evidence="2 3">
    <name type="scientific">Streptomyces xanthophaeus</name>
    <dbReference type="NCBI Taxonomy" id="67385"/>
    <lineage>
        <taxon>Bacteria</taxon>
        <taxon>Bacillati</taxon>
        <taxon>Actinomycetota</taxon>
        <taxon>Actinomycetes</taxon>
        <taxon>Kitasatosporales</taxon>
        <taxon>Streptomycetaceae</taxon>
        <taxon>Streptomyces</taxon>
    </lineage>
</organism>
<accession>A0A919GX02</accession>
<evidence type="ECO:0000259" key="1">
    <source>
        <dbReference type="PROSITE" id="PS50801"/>
    </source>
</evidence>
<gene>
    <name evidence="2" type="ORF">Sxan_05630</name>
</gene>
<dbReference type="CDD" id="cd07043">
    <property type="entry name" value="STAS_anti-anti-sigma_factors"/>
    <property type="match status" value="1"/>
</dbReference>
<dbReference type="Proteomes" id="UP000600026">
    <property type="component" value="Unassembled WGS sequence"/>
</dbReference>
<proteinExistence type="predicted"/>
<protein>
    <recommendedName>
        <fullName evidence="1">STAS domain-containing protein</fullName>
    </recommendedName>
</protein>